<dbReference type="PROSITE" id="PS50804">
    <property type="entry name" value="SCAN_BOX"/>
    <property type="match status" value="1"/>
</dbReference>
<organism evidence="3 4">
    <name type="scientific">Pleurodeles waltl</name>
    <name type="common">Iberian ribbed newt</name>
    <dbReference type="NCBI Taxonomy" id="8319"/>
    <lineage>
        <taxon>Eukaryota</taxon>
        <taxon>Metazoa</taxon>
        <taxon>Chordata</taxon>
        <taxon>Craniata</taxon>
        <taxon>Vertebrata</taxon>
        <taxon>Euteleostomi</taxon>
        <taxon>Amphibia</taxon>
        <taxon>Batrachia</taxon>
        <taxon>Caudata</taxon>
        <taxon>Salamandroidea</taxon>
        <taxon>Salamandridae</taxon>
        <taxon>Pleurodelinae</taxon>
        <taxon>Pleurodeles</taxon>
    </lineage>
</organism>
<protein>
    <recommendedName>
        <fullName evidence="2">SCAN box domain-containing protein</fullName>
    </recommendedName>
</protein>
<accession>A0AAV7V542</accession>
<dbReference type="PANTHER" id="PTHR46888">
    <property type="entry name" value="ZINC KNUCKLE DOMAINCONTAINING PROTEIN-RELATED"/>
    <property type="match status" value="1"/>
</dbReference>
<feature type="non-terminal residue" evidence="3">
    <location>
        <position position="316"/>
    </location>
</feature>
<dbReference type="InterPro" id="IPR003309">
    <property type="entry name" value="SCAN_dom"/>
</dbReference>
<feature type="compositionally biased region" description="Polar residues" evidence="1">
    <location>
        <begin position="15"/>
        <end position="25"/>
    </location>
</feature>
<sequence>MGEPSKRERPGRCQEQFQSTKQAQGVQHPPGTKTSPGIKLAKMEPRDDPESFLEAFEHEATCALWPKEVWPMCLAPFLSPEAQSVYQALPPSTAEDYDQVKEALLDHLHLGEERYQKQFRSFTYRAGARPLSVASQLEDLCHSWLKPHIRSATEIVELIIVEQFVQILPEAAREWLSHRRVKSLARAVQLIEGYLAEKHVHQASHPPDCPQELLSDESVVVKAEERSDLDEDVEDPPIWNHLDSEESAKTQPVPKGKRYEWENCDTFATESQTSLSGKDTNSIFDVSVLGKRNSILIGSQIKLREEGQNILYELSD</sequence>
<keyword evidence="4" id="KW-1185">Reference proteome</keyword>
<name>A0AAV7V542_PLEWA</name>
<evidence type="ECO:0000313" key="4">
    <source>
        <dbReference type="Proteomes" id="UP001066276"/>
    </source>
</evidence>
<dbReference type="Proteomes" id="UP001066276">
    <property type="component" value="Chromosome 2_1"/>
</dbReference>
<dbReference type="EMBL" id="JANPWB010000003">
    <property type="protein sequence ID" value="KAJ1196348.1"/>
    <property type="molecule type" value="Genomic_DNA"/>
</dbReference>
<dbReference type="Pfam" id="PF02023">
    <property type="entry name" value="SCAN"/>
    <property type="match status" value="1"/>
</dbReference>
<feature type="region of interest" description="Disordered" evidence="1">
    <location>
        <begin position="1"/>
        <end position="46"/>
    </location>
</feature>
<proteinExistence type="predicted"/>
<evidence type="ECO:0000259" key="2">
    <source>
        <dbReference type="PROSITE" id="PS50804"/>
    </source>
</evidence>
<comment type="caution">
    <text evidence="3">The sequence shown here is derived from an EMBL/GenBank/DDBJ whole genome shotgun (WGS) entry which is preliminary data.</text>
</comment>
<dbReference type="Gene3D" id="1.10.4020.10">
    <property type="entry name" value="DNA breaking-rejoining enzymes"/>
    <property type="match status" value="1"/>
</dbReference>
<dbReference type="SMART" id="SM00431">
    <property type="entry name" value="SCAN"/>
    <property type="match status" value="1"/>
</dbReference>
<dbReference type="InterPro" id="IPR038269">
    <property type="entry name" value="SCAN_sf"/>
</dbReference>
<evidence type="ECO:0000313" key="3">
    <source>
        <dbReference type="EMBL" id="KAJ1196348.1"/>
    </source>
</evidence>
<feature type="region of interest" description="Disordered" evidence="1">
    <location>
        <begin position="225"/>
        <end position="255"/>
    </location>
</feature>
<dbReference type="PANTHER" id="PTHR46888:SF1">
    <property type="entry name" value="RIBONUCLEASE H"/>
    <property type="match status" value="1"/>
</dbReference>
<dbReference type="SUPFAM" id="SSF47353">
    <property type="entry name" value="Retrovirus capsid dimerization domain-like"/>
    <property type="match status" value="1"/>
</dbReference>
<feature type="compositionally biased region" description="Basic and acidic residues" evidence="1">
    <location>
        <begin position="1"/>
        <end position="12"/>
    </location>
</feature>
<gene>
    <name evidence="3" type="ORF">NDU88_000219</name>
</gene>
<evidence type="ECO:0000256" key="1">
    <source>
        <dbReference type="SAM" id="MobiDB-lite"/>
    </source>
</evidence>
<reference evidence="3" key="1">
    <citation type="journal article" date="2022" name="bioRxiv">
        <title>Sequencing and chromosome-scale assembly of the giantPleurodeles waltlgenome.</title>
        <authorList>
            <person name="Brown T."/>
            <person name="Elewa A."/>
            <person name="Iarovenko S."/>
            <person name="Subramanian E."/>
            <person name="Araus A.J."/>
            <person name="Petzold A."/>
            <person name="Susuki M."/>
            <person name="Suzuki K.-i.T."/>
            <person name="Hayashi T."/>
            <person name="Toyoda A."/>
            <person name="Oliveira C."/>
            <person name="Osipova E."/>
            <person name="Leigh N.D."/>
            <person name="Simon A."/>
            <person name="Yun M.H."/>
        </authorList>
    </citation>
    <scope>NUCLEOTIDE SEQUENCE</scope>
    <source>
        <strain evidence="3">20211129_DDA</strain>
        <tissue evidence="3">Liver</tissue>
    </source>
</reference>
<dbReference type="AlphaFoldDB" id="A0AAV7V542"/>
<feature type="domain" description="SCAN box" evidence="2">
    <location>
        <begin position="116"/>
        <end position="192"/>
    </location>
</feature>